<evidence type="ECO:0000313" key="2">
    <source>
        <dbReference type="EMBL" id="GMN60307.1"/>
    </source>
</evidence>
<keyword evidence="3" id="KW-1185">Reference proteome</keyword>
<name>A0AA88J2T1_FICCA</name>
<dbReference type="AlphaFoldDB" id="A0AA88J2T1"/>
<evidence type="ECO:0000256" key="1">
    <source>
        <dbReference type="SAM" id="MobiDB-lite"/>
    </source>
</evidence>
<organism evidence="2 3">
    <name type="scientific">Ficus carica</name>
    <name type="common">Common fig</name>
    <dbReference type="NCBI Taxonomy" id="3494"/>
    <lineage>
        <taxon>Eukaryota</taxon>
        <taxon>Viridiplantae</taxon>
        <taxon>Streptophyta</taxon>
        <taxon>Embryophyta</taxon>
        <taxon>Tracheophyta</taxon>
        <taxon>Spermatophyta</taxon>
        <taxon>Magnoliopsida</taxon>
        <taxon>eudicotyledons</taxon>
        <taxon>Gunneridae</taxon>
        <taxon>Pentapetalae</taxon>
        <taxon>rosids</taxon>
        <taxon>fabids</taxon>
        <taxon>Rosales</taxon>
        <taxon>Moraceae</taxon>
        <taxon>Ficeae</taxon>
        <taxon>Ficus</taxon>
    </lineage>
</organism>
<proteinExistence type="predicted"/>
<dbReference type="Proteomes" id="UP001187192">
    <property type="component" value="Unassembled WGS sequence"/>
</dbReference>
<sequence>MSNSGEDIRMTSHTLVLRLDVQLRGSTRDCRGCRQCSVSFRNFKIQISQPAAEEFVRDSWGDQSKSRKTEGRSRLGVRRGPQASNLAWSRLVGPKASCRLGVGWEVRRQVVEEKTAWVLRWWSFGASS</sequence>
<feature type="region of interest" description="Disordered" evidence="1">
    <location>
        <begin position="58"/>
        <end position="78"/>
    </location>
</feature>
<dbReference type="EMBL" id="BTGU01000097">
    <property type="protein sequence ID" value="GMN60307.1"/>
    <property type="molecule type" value="Genomic_DNA"/>
</dbReference>
<feature type="compositionally biased region" description="Basic and acidic residues" evidence="1">
    <location>
        <begin position="58"/>
        <end position="73"/>
    </location>
</feature>
<comment type="caution">
    <text evidence="2">The sequence shown here is derived from an EMBL/GenBank/DDBJ whole genome shotgun (WGS) entry which is preliminary data.</text>
</comment>
<reference evidence="2" key="1">
    <citation type="submission" date="2023-07" db="EMBL/GenBank/DDBJ databases">
        <title>draft genome sequence of fig (Ficus carica).</title>
        <authorList>
            <person name="Takahashi T."/>
            <person name="Nishimura K."/>
        </authorList>
    </citation>
    <scope>NUCLEOTIDE SEQUENCE</scope>
</reference>
<gene>
    <name evidence="2" type="ORF">TIFTF001_029400</name>
</gene>
<protein>
    <submittedName>
        <fullName evidence="2">Uncharacterized protein</fullName>
    </submittedName>
</protein>
<accession>A0AA88J2T1</accession>
<evidence type="ECO:0000313" key="3">
    <source>
        <dbReference type="Proteomes" id="UP001187192"/>
    </source>
</evidence>